<organism evidence="1 2">
    <name type="scientific">Phaeosphaeria nodorum (strain SN15 / ATCC MYA-4574 / FGSC 10173)</name>
    <name type="common">Glume blotch fungus</name>
    <name type="synonym">Parastagonospora nodorum</name>
    <dbReference type="NCBI Taxonomy" id="321614"/>
    <lineage>
        <taxon>Eukaryota</taxon>
        <taxon>Fungi</taxon>
        <taxon>Dikarya</taxon>
        <taxon>Ascomycota</taxon>
        <taxon>Pezizomycotina</taxon>
        <taxon>Dothideomycetes</taxon>
        <taxon>Pleosporomycetidae</taxon>
        <taxon>Pleosporales</taxon>
        <taxon>Pleosporineae</taxon>
        <taxon>Phaeosphaeriaceae</taxon>
        <taxon>Parastagonospora</taxon>
    </lineage>
</organism>
<dbReference type="AlphaFoldDB" id="Q0UGY8"/>
<evidence type="ECO:0000313" key="1">
    <source>
        <dbReference type="EMBL" id="EAT84144.1"/>
    </source>
</evidence>
<dbReference type="GeneID" id="5976178"/>
<protein>
    <submittedName>
        <fullName evidence="1">Uncharacterized protein</fullName>
    </submittedName>
</protein>
<dbReference type="InParanoid" id="Q0UGY8"/>
<dbReference type="EMBL" id="CH445337">
    <property type="protein sequence ID" value="EAT84144.1"/>
    <property type="molecule type" value="Genomic_DNA"/>
</dbReference>
<dbReference type="RefSeq" id="XP_001799279.1">
    <property type="nucleotide sequence ID" value="XM_001799227.1"/>
</dbReference>
<proteinExistence type="predicted"/>
<dbReference type="Gene3D" id="3.90.1030.20">
    <property type="entry name" value="DNA polymerase delta, p66 (Cdc27) subunit, wHTH domain"/>
    <property type="match status" value="1"/>
</dbReference>
<sequence length="44" mass="5008">MAEESYKDYLAARLLTENKPVTYRLLSRALQVNVNSAKLFVCTS</sequence>
<dbReference type="KEGG" id="pno:SNOG_08976"/>
<dbReference type="Proteomes" id="UP000001055">
    <property type="component" value="Unassembled WGS sequence"/>
</dbReference>
<name>Q0UGY8_PHANO</name>
<reference evidence="2" key="1">
    <citation type="journal article" date="2007" name="Plant Cell">
        <title>Dothideomycete-plant interactions illuminated by genome sequencing and EST analysis of the wheat pathogen Stagonospora nodorum.</title>
        <authorList>
            <person name="Hane J.K."/>
            <person name="Lowe R.G."/>
            <person name="Solomon P.S."/>
            <person name="Tan K.C."/>
            <person name="Schoch C.L."/>
            <person name="Spatafora J.W."/>
            <person name="Crous P.W."/>
            <person name="Kodira C."/>
            <person name="Birren B.W."/>
            <person name="Galagan J.E."/>
            <person name="Torriani S.F."/>
            <person name="McDonald B.A."/>
            <person name="Oliver R.P."/>
        </authorList>
    </citation>
    <scope>NUCLEOTIDE SEQUENCE [LARGE SCALE GENOMIC DNA]</scope>
    <source>
        <strain evidence="2">SN15 / ATCC MYA-4574 / FGSC 10173</strain>
    </source>
</reference>
<gene>
    <name evidence="1" type="ORF">SNOG_08976</name>
</gene>
<evidence type="ECO:0000313" key="2">
    <source>
        <dbReference type="Proteomes" id="UP000001055"/>
    </source>
</evidence>
<accession>Q0UGY8</accession>
<dbReference type="HOGENOM" id="CLU_3224785_0_0_1"/>
<dbReference type="InterPro" id="IPR041913">
    <property type="entry name" value="POLD3_sf"/>
</dbReference>
<dbReference type="STRING" id="321614.Q0UGY8"/>